<feature type="binding site" evidence="2">
    <location>
        <position position="135"/>
    </location>
    <ligand>
        <name>Zn(2+)</name>
        <dbReference type="ChEBI" id="CHEBI:29105"/>
        <label>2</label>
    </ligand>
</feature>
<dbReference type="Pfam" id="PF04951">
    <property type="entry name" value="Peptidase_M55"/>
    <property type="match status" value="1"/>
</dbReference>
<dbReference type="EMBL" id="AZQP01000001">
    <property type="protein sequence ID" value="EYE89769.1"/>
    <property type="molecule type" value="Genomic_DNA"/>
</dbReference>
<dbReference type="SUPFAM" id="SSF63992">
    <property type="entry name" value="Dipeptide transport protein"/>
    <property type="match status" value="1"/>
</dbReference>
<feature type="active site" description="Nucleophile" evidence="1">
    <location>
        <position position="117"/>
    </location>
</feature>
<keyword evidence="4" id="KW-1185">Reference proteome</keyword>
<dbReference type="InterPro" id="IPR036177">
    <property type="entry name" value="Peptidase_M55_sf"/>
</dbReference>
<reference evidence="3 4" key="1">
    <citation type="journal article" date="2014" name="Genome Announc.">
        <title>Draft Genome Sequence of Fervidicella metallireducens Strain AeBT, an Iron-Reducing Thermoanaerobe from the Great Artesian Basin.</title>
        <authorList>
            <person name="Patel B.K."/>
        </authorList>
    </citation>
    <scope>NUCLEOTIDE SEQUENCE [LARGE SCALE GENOMIC DNA]</scope>
    <source>
        <strain evidence="3 4">AeB</strain>
    </source>
</reference>
<feature type="binding site" evidence="2">
    <location>
        <position position="8"/>
    </location>
    <ligand>
        <name>Zn(2+)</name>
        <dbReference type="ChEBI" id="CHEBI:29105"/>
        <label>2</label>
    </ligand>
</feature>
<feature type="binding site" evidence="2">
    <location>
        <position position="8"/>
    </location>
    <ligand>
        <name>Zn(2+)</name>
        <dbReference type="ChEBI" id="CHEBI:29105"/>
        <label>1</label>
    </ligand>
</feature>
<proteinExistence type="predicted"/>
<keyword evidence="3" id="KW-0378">Hydrolase</keyword>
<dbReference type="RefSeq" id="WP_035377082.1">
    <property type="nucleotide sequence ID" value="NZ_AZQP01000001.1"/>
</dbReference>
<dbReference type="AlphaFoldDB" id="A0A017RZD9"/>
<dbReference type="OrthoDB" id="9785420at2"/>
<dbReference type="InterPro" id="IPR027476">
    <property type="entry name" value="DppA_N"/>
</dbReference>
<feature type="binding site" evidence="2">
    <location>
        <position position="105"/>
    </location>
    <ligand>
        <name>Zn(2+)</name>
        <dbReference type="ChEBI" id="CHEBI:29105"/>
        <label>2</label>
    </ligand>
</feature>
<keyword evidence="3" id="KW-0031">Aminopeptidase</keyword>
<evidence type="ECO:0000313" key="4">
    <source>
        <dbReference type="Proteomes" id="UP000019681"/>
    </source>
</evidence>
<dbReference type="CDD" id="cd08770">
    <property type="entry name" value="DAP_dppA_3"/>
    <property type="match status" value="1"/>
</dbReference>
<accession>A0A017RZD9</accession>
<name>A0A017RZD9_9CLOT</name>
<sequence>MKVYISADIEGVTGVTSWDEAESDKPEYIRFAEQMTREVKAACQGAIRAGASEIWIKDAHNTARNIDPREMPKNSKLVRGWSGHPFAMVQELDETFDAALFIGYHSCAGSNDNPLAHTMSGKVRYIKINDKYVSEFLLNAYAAASVGVPVVFVSGDKGLCSEVKRVNNNIITLGVKDGIGGSTINMNPDLAVELIEKEVEKALTRDLKLGEIRLPEHFKVEICFAKHTDAFKASFYPGMKEMSSNSVLYESDNYFDVLTMISFVV</sequence>
<dbReference type="InterPro" id="IPR007035">
    <property type="entry name" value="Peptidase_M55"/>
</dbReference>
<dbReference type="Proteomes" id="UP000019681">
    <property type="component" value="Unassembled WGS sequence"/>
</dbReference>
<keyword evidence="3" id="KW-0645">Protease</keyword>
<evidence type="ECO:0000313" key="3">
    <source>
        <dbReference type="EMBL" id="EYE89769.1"/>
    </source>
</evidence>
<feature type="binding site" evidence="2">
    <location>
        <position position="60"/>
    </location>
    <ligand>
        <name>Zn(2+)</name>
        <dbReference type="ChEBI" id="CHEBI:29105"/>
        <label>2</label>
    </ligand>
</feature>
<evidence type="ECO:0000256" key="1">
    <source>
        <dbReference type="PIRSR" id="PIRSR015853-1"/>
    </source>
</evidence>
<feature type="binding site" evidence="2">
    <location>
        <position position="10"/>
    </location>
    <ligand>
        <name>Zn(2+)</name>
        <dbReference type="ChEBI" id="CHEBI:29105"/>
        <label>1</label>
    </ligand>
</feature>
<keyword evidence="2" id="KW-0479">Metal-binding</keyword>
<dbReference type="PIRSF" id="PIRSF015853">
    <property type="entry name" value="Pep_DppA"/>
    <property type="match status" value="1"/>
</dbReference>
<dbReference type="GO" id="GO:0004177">
    <property type="term" value="F:aminopeptidase activity"/>
    <property type="evidence" value="ECO:0007669"/>
    <property type="project" value="UniProtKB-KW"/>
</dbReference>
<evidence type="ECO:0000256" key="2">
    <source>
        <dbReference type="PIRSR" id="PIRSR015853-2"/>
    </source>
</evidence>
<dbReference type="Gene3D" id="3.40.50.10780">
    <property type="entry name" value="Dipeptide transport protein"/>
    <property type="match status" value="1"/>
</dbReference>
<dbReference type="GO" id="GO:0046872">
    <property type="term" value="F:metal ion binding"/>
    <property type="evidence" value="ECO:0007669"/>
    <property type="project" value="UniProtKB-KW"/>
</dbReference>
<organism evidence="3 4">
    <name type="scientific">Fervidicella metallireducens AeB</name>
    <dbReference type="NCBI Taxonomy" id="1403537"/>
    <lineage>
        <taxon>Bacteria</taxon>
        <taxon>Bacillati</taxon>
        <taxon>Bacillota</taxon>
        <taxon>Clostridia</taxon>
        <taxon>Eubacteriales</taxon>
        <taxon>Clostridiaceae</taxon>
        <taxon>Fervidicella</taxon>
    </lineage>
</organism>
<dbReference type="Gene3D" id="3.30.1360.130">
    <property type="entry name" value="Dipeptide transport protein"/>
    <property type="match status" value="1"/>
</dbReference>
<dbReference type="STRING" id="1403537.Q428_00240"/>
<keyword evidence="2" id="KW-0862">Zinc</keyword>
<protein>
    <submittedName>
        <fullName evidence="3">D-aminopeptidase</fullName>
    </submittedName>
</protein>
<comment type="caution">
    <text evidence="3">The sequence shown here is derived from an EMBL/GenBank/DDBJ whole genome shotgun (WGS) entry which is preliminary data.</text>
</comment>
<gene>
    <name evidence="3" type="ORF">Q428_00240</name>
</gene>